<dbReference type="PANTHER" id="PTHR42643">
    <property type="entry name" value="IONOTROPIC RECEPTOR 20A-RELATED"/>
    <property type="match status" value="1"/>
</dbReference>
<evidence type="ECO:0000256" key="7">
    <source>
        <dbReference type="ARBA" id="ARBA00023170"/>
    </source>
</evidence>
<keyword evidence="14" id="KW-1185">Reference proteome</keyword>
<protein>
    <recommendedName>
        <fullName evidence="12">Ionotropic glutamate receptor C-terminal domain-containing protein</fullName>
    </recommendedName>
</protein>
<evidence type="ECO:0000256" key="8">
    <source>
        <dbReference type="ARBA" id="ARBA00023180"/>
    </source>
</evidence>
<dbReference type="GO" id="GO:0050906">
    <property type="term" value="P:detection of stimulus involved in sensory perception"/>
    <property type="evidence" value="ECO:0007669"/>
    <property type="project" value="UniProtKB-ARBA"/>
</dbReference>
<dbReference type="GO" id="GO:0005886">
    <property type="term" value="C:plasma membrane"/>
    <property type="evidence" value="ECO:0007669"/>
    <property type="project" value="UniProtKB-SubCell"/>
</dbReference>
<dbReference type="InterPro" id="IPR001320">
    <property type="entry name" value="Iontro_rcpt_C"/>
</dbReference>
<evidence type="ECO:0000256" key="2">
    <source>
        <dbReference type="ARBA" id="ARBA00008685"/>
    </source>
</evidence>
<organism evidence="13 14">
    <name type="scientific">Araneus ventricosus</name>
    <name type="common">Orbweaver spider</name>
    <name type="synonym">Epeira ventricosa</name>
    <dbReference type="NCBI Taxonomy" id="182803"/>
    <lineage>
        <taxon>Eukaryota</taxon>
        <taxon>Metazoa</taxon>
        <taxon>Ecdysozoa</taxon>
        <taxon>Arthropoda</taxon>
        <taxon>Chelicerata</taxon>
        <taxon>Arachnida</taxon>
        <taxon>Araneae</taxon>
        <taxon>Araneomorphae</taxon>
        <taxon>Entelegynae</taxon>
        <taxon>Araneoidea</taxon>
        <taxon>Araneidae</taxon>
        <taxon>Araneus</taxon>
    </lineage>
</organism>
<dbReference type="GO" id="GO:0015276">
    <property type="term" value="F:ligand-gated monoatomic ion channel activity"/>
    <property type="evidence" value="ECO:0007669"/>
    <property type="project" value="InterPro"/>
</dbReference>
<keyword evidence="8" id="KW-0325">Glycoprotein</keyword>
<proteinExistence type="inferred from homology"/>
<evidence type="ECO:0000256" key="10">
    <source>
        <dbReference type="PIRSR" id="PIRSR601508-2"/>
    </source>
</evidence>
<comment type="subcellular location">
    <subcellularLocation>
        <location evidence="1">Cell membrane</location>
        <topology evidence="1">Multi-pass membrane protein</topology>
    </subcellularLocation>
</comment>
<keyword evidence="4 11" id="KW-0812">Transmembrane</keyword>
<evidence type="ECO:0000256" key="9">
    <source>
        <dbReference type="PIRSR" id="PIRSR601508-1"/>
    </source>
</evidence>
<feature type="transmembrane region" description="Helical" evidence="11">
    <location>
        <begin position="284"/>
        <end position="308"/>
    </location>
</feature>
<dbReference type="Pfam" id="PF00060">
    <property type="entry name" value="Lig_chan"/>
    <property type="match status" value="1"/>
</dbReference>
<keyword evidence="5 11" id="KW-1133">Transmembrane helix</keyword>
<keyword evidence="7" id="KW-0675">Receptor</keyword>
<dbReference type="InterPro" id="IPR001508">
    <property type="entry name" value="Iono_Glu_rcpt_met"/>
</dbReference>
<evidence type="ECO:0000256" key="1">
    <source>
        <dbReference type="ARBA" id="ARBA00004651"/>
    </source>
</evidence>
<feature type="transmembrane region" description="Helical" evidence="11">
    <location>
        <begin position="91"/>
        <end position="115"/>
    </location>
</feature>
<feature type="transmembrane region" description="Helical" evidence="11">
    <location>
        <begin position="37"/>
        <end position="58"/>
    </location>
</feature>
<comment type="similarity">
    <text evidence="2">Belongs to the glutamate-gated ion channel (TC 1.A.10.1) family.</text>
</comment>
<keyword evidence="3" id="KW-1003">Cell membrane</keyword>
<feature type="binding site" evidence="9">
    <location>
        <position position="149"/>
    </location>
    <ligand>
        <name>L-glutamate</name>
        <dbReference type="ChEBI" id="CHEBI:29985"/>
    </ligand>
</feature>
<dbReference type="SUPFAM" id="SSF53850">
    <property type="entry name" value="Periplasmic binding protein-like II"/>
    <property type="match status" value="1"/>
</dbReference>
<reference evidence="13 14" key="1">
    <citation type="journal article" date="2019" name="Sci. Rep.">
        <title>Orb-weaving spider Araneus ventricosus genome elucidates the spidroin gene catalogue.</title>
        <authorList>
            <person name="Kono N."/>
            <person name="Nakamura H."/>
            <person name="Ohtoshi R."/>
            <person name="Moran D.A.P."/>
            <person name="Shinohara A."/>
            <person name="Yoshida Y."/>
            <person name="Fujiwara M."/>
            <person name="Mori M."/>
            <person name="Tomita M."/>
            <person name="Arakawa K."/>
        </authorList>
    </citation>
    <scope>NUCLEOTIDE SEQUENCE [LARGE SCALE GENOMIC DNA]</scope>
</reference>
<dbReference type="Proteomes" id="UP000499080">
    <property type="component" value="Unassembled WGS sequence"/>
</dbReference>
<dbReference type="Gene3D" id="1.10.287.70">
    <property type="match status" value="1"/>
</dbReference>
<dbReference type="InterPro" id="IPR052192">
    <property type="entry name" value="Insect_Ionotropic_Sensory_Rcpt"/>
</dbReference>
<evidence type="ECO:0000256" key="4">
    <source>
        <dbReference type="ARBA" id="ARBA00022692"/>
    </source>
</evidence>
<dbReference type="PANTHER" id="PTHR42643:SF24">
    <property type="entry name" value="IONOTROPIC RECEPTOR 60A"/>
    <property type="match status" value="1"/>
</dbReference>
<comment type="caution">
    <text evidence="13">The sequence shown here is derived from an EMBL/GenBank/DDBJ whole genome shotgun (WGS) entry which is preliminary data.</text>
</comment>
<gene>
    <name evidence="13" type="ORF">AVEN_169327_1</name>
</gene>
<evidence type="ECO:0000256" key="3">
    <source>
        <dbReference type="ARBA" id="ARBA00022475"/>
    </source>
</evidence>
<evidence type="ECO:0000313" key="13">
    <source>
        <dbReference type="EMBL" id="GBN81099.1"/>
    </source>
</evidence>
<evidence type="ECO:0000313" key="14">
    <source>
        <dbReference type="Proteomes" id="UP000499080"/>
    </source>
</evidence>
<dbReference type="AlphaFoldDB" id="A0A4Y2S0T8"/>
<dbReference type="PRINTS" id="PR00177">
    <property type="entry name" value="NMDARECEPTOR"/>
</dbReference>
<evidence type="ECO:0000256" key="6">
    <source>
        <dbReference type="ARBA" id="ARBA00023136"/>
    </source>
</evidence>
<feature type="domain" description="Ionotropic glutamate receptor C-terminal" evidence="12">
    <location>
        <begin position="60"/>
        <end position="294"/>
    </location>
</feature>
<dbReference type="EMBL" id="BGPR01019149">
    <property type="protein sequence ID" value="GBN81099.1"/>
    <property type="molecule type" value="Genomic_DNA"/>
</dbReference>
<name>A0A4Y2S0T8_ARAVE</name>
<feature type="site" description="Crucial to convey clamshell closure to channel opening" evidence="10">
    <location>
        <position position="124"/>
    </location>
</feature>
<evidence type="ECO:0000256" key="11">
    <source>
        <dbReference type="SAM" id="Phobius"/>
    </source>
</evidence>
<dbReference type="GO" id="GO:0038023">
    <property type="term" value="F:signaling receptor activity"/>
    <property type="evidence" value="ECO:0007669"/>
    <property type="project" value="InterPro"/>
</dbReference>
<evidence type="ECO:0000256" key="5">
    <source>
        <dbReference type="ARBA" id="ARBA00022989"/>
    </source>
</evidence>
<keyword evidence="6 11" id="KW-0472">Membrane</keyword>
<sequence>MEVVDFSSSYALEETTFALKKIGMKPTMAYLLYPFDVSVWISLVGAIVLSSVTILFLFGKRLSLSDIFLQLFSSVVRQPLQLGNEIQKMKIVFSAWLCFASVISLCYSASLLSFLTVPVLDLPIQNFRQLSQAVQAGTHQSFVLKGTSTIPFLLKSQEEHLVKLGKIMEFHKWYYNISQLIKGSHISARTVQIQSEMVFDLFYGAPDFKANVLVSKDHLAVWPMAMAVNKNFCCKLKLNRILSRLQSSGLYMKYLHDESIKILHGMSREAYVRNDNKQLNIHDLSGAIMLLFVGYSISIAALCVEIIYFHLRGKVKVSDCVRRHFFEK</sequence>
<dbReference type="OrthoDB" id="6419173at2759"/>
<accession>A0A4Y2S0T8</accession>
<feature type="binding site" evidence="9">
    <location>
        <position position="148"/>
    </location>
    <ligand>
        <name>L-glutamate</name>
        <dbReference type="ChEBI" id="CHEBI:29985"/>
    </ligand>
</feature>
<evidence type="ECO:0000259" key="12">
    <source>
        <dbReference type="Pfam" id="PF00060"/>
    </source>
</evidence>